<dbReference type="SUPFAM" id="SSF56112">
    <property type="entry name" value="Protein kinase-like (PK-like)"/>
    <property type="match status" value="1"/>
</dbReference>
<evidence type="ECO:0000313" key="2">
    <source>
        <dbReference type="EMBL" id="PUB17198.1"/>
    </source>
</evidence>
<dbReference type="Gene3D" id="3.30.200.20">
    <property type="entry name" value="Phosphorylase Kinase, domain 1"/>
    <property type="match status" value="1"/>
</dbReference>
<feature type="domain" description="Aminoglycoside phosphotransferase" evidence="1">
    <location>
        <begin position="37"/>
        <end position="251"/>
    </location>
</feature>
<keyword evidence="3" id="KW-1185">Reference proteome</keyword>
<organism evidence="2 3">
    <name type="scientific">Yoonia sediminilitoris</name>
    <dbReference type="NCBI Taxonomy" id="1286148"/>
    <lineage>
        <taxon>Bacteria</taxon>
        <taxon>Pseudomonadati</taxon>
        <taxon>Pseudomonadota</taxon>
        <taxon>Alphaproteobacteria</taxon>
        <taxon>Rhodobacterales</taxon>
        <taxon>Paracoccaceae</taxon>
        <taxon>Yoonia</taxon>
    </lineage>
</organism>
<gene>
    <name evidence="2" type="ORF">C8N45_102208</name>
</gene>
<comment type="caution">
    <text evidence="2">The sequence shown here is derived from an EMBL/GenBank/DDBJ whole genome shotgun (WGS) entry which is preliminary data.</text>
</comment>
<dbReference type="InterPro" id="IPR002575">
    <property type="entry name" value="Aminoglycoside_PTrfase"/>
</dbReference>
<evidence type="ECO:0000259" key="1">
    <source>
        <dbReference type="Pfam" id="PF01636"/>
    </source>
</evidence>
<proteinExistence type="predicted"/>
<protein>
    <recommendedName>
        <fullName evidence="1">Aminoglycoside phosphotransferase domain-containing protein</fullName>
    </recommendedName>
</protein>
<dbReference type="OrthoDB" id="9809275at2"/>
<dbReference type="Proteomes" id="UP000244523">
    <property type="component" value="Unassembled WGS sequence"/>
</dbReference>
<dbReference type="InterPro" id="IPR011009">
    <property type="entry name" value="Kinase-like_dom_sf"/>
</dbReference>
<evidence type="ECO:0000313" key="3">
    <source>
        <dbReference type="Proteomes" id="UP000244523"/>
    </source>
</evidence>
<dbReference type="AlphaFoldDB" id="A0A2T6KLU6"/>
<dbReference type="Pfam" id="PF01636">
    <property type="entry name" value="APH"/>
    <property type="match status" value="1"/>
</dbReference>
<name>A0A2T6KLU6_9RHOB</name>
<accession>A0A2T6KLU6</accession>
<reference evidence="2 3" key="1">
    <citation type="submission" date="2018-04" db="EMBL/GenBank/DDBJ databases">
        <title>Genomic Encyclopedia of Archaeal and Bacterial Type Strains, Phase II (KMG-II): from individual species to whole genera.</title>
        <authorList>
            <person name="Goeker M."/>
        </authorList>
    </citation>
    <scope>NUCLEOTIDE SEQUENCE [LARGE SCALE GENOMIC DNA]</scope>
    <source>
        <strain evidence="2 3">DSM 29955</strain>
    </source>
</reference>
<dbReference type="EMBL" id="QBUD01000002">
    <property type="protein sequence ID" value="PUB17198.1"/>
    <property type="molecule type" value="Genomic_DNA"/>
</dbReference>
<dbReference type="RefSeq" id="WP_108385362.1">
    <property type="nucleotide sequence ID" value="NZ_QBUD01000002.1"/>
</dbReference>
<sequence length="333" mass="37214">MTQSSFENGPQVLENNVRQRVIDQFLRDTAWADWTRHPLAGDASARRYQRLGTRDQSVILMDDPVNMGGATERFAKVAWMLTSQGLCAPEILAHAPQDGLMIIGDLGSTDFAEWLRHHPQDQSTLYHAATDALIQLHHGTCDLKLAHLTPAVGGEMIGVLDPYYTQTPLADLTEQLILALEEYAPTAKTVALRDFHAENLIWRPNEVGNQRVGLLDFQDALYAPAGYDLASLLRDARRDISNDLAEELISYFIANLGLGQDFRAQLAVLGVQRNLRILGIFTRLAKRDGKPRYLGLLPRVWSHIQEDLKHPALRTLQECVNDTLQPPTKPVSA</sequence>
<dbReference type="Gene3D" id="3.90.1200.10">
    <property type="match status" value="1"/>
</dbReference>